<evidence type="ECO:0000256" key="1">
    <source>
        <dbReference type="ARBA" id="ARBA00001964"/>
    </source>
</evidence>
<protein>
    <recommendedName>
        <fullName evidence="4">Dehydrogenase E1 component domain-containing protein</fullName>
    </recommendedName>
</protein>
<dbReference type="SUPFAM" id="SSF52518">
    <property type="entry name" value="Thiamin diphosphate-binding fold (THDP-binding)"/>
    <property type="match status" value="1"/>
</dbReference>
<sequence length="726" mass="77557">MRVLLAQNMRYLPSHGGANKANRVWLEGLAAAGHECHAVVPLHATEHRLSRAEMRDYLLGRGDVTELADTGAALVLTAAGVHVHMVDDPAGLARYARDLIEATAPDRVLVPSDDPGLLMLGTALRAAPDRVVYIAATLQQIPFGPRTFYPNVPGLGLVRKAACIVAASESAAEYLRRWGGLDSVVLHAPVFGTGPFPRLAAGEPTVTIINPCGFKGLPVLLALADRCPDVRFLAVPTWGTTAEERRQLEAHPRIEVAPPADDVTEILARTRVLLMPSLWDETFGFTAIDAMLHGIPVLASDVGGLREATLGAVELLPVSPITEYRAQTEAEAYPQPVIPPQDVTPWLAALRRLLDDPAHHRAVADRCARAAAGFVAGLDAGRLADVLAKPMAAGDPVIDPAPEGDADALSPQRRAALAVLLARRRTAAPAGTQDASDDDLRRMLEIRHFETALLDLFGRGEIHGTTHTCLGQEYIPVALRTLLRDGDHVFSNHRGHGHYLARFDDPEGLLAEIMGRSGAVCSGVGGSQHILRDRYLSTGVQGESLPVAAGVALHLARREPGALACVHVGDGTFGEGAVYEAMNLAVLWRLPLLIVVEHNGVAQSTPTEAQLAGTIAGRAAAFGMRYAAVDGFEPGAIRAALGTEIERVRAGEGPLLVEFATRRLGPHSKGDDTRPAEEVARLRAEDWHPWYAARLGERFTALEGRARERIAAVVADVTARPPVEPA</sequence>
<name>A0ABP8DNR5_9ACTN</name>
<dbReference type="InterPro" id="IPR050642">
    <property type="entry name" value="PDH_E1_Alpha_Subunit"/>
</dbReference>
<comment type="caution">
    <text evidence="5">The sequence shown here is derived from an EMBL/GenBank/DDBJ whole genome shotgun (WGS) entry which is preliminary data.</text>
</comment>
<dbReference type="SUPFAM" id="SSF53756">
    <property type="entry name" value="UDP-Glycosyltransferase/glycogen phosphorylase"/>
    <property type="match status" value="1"/>
</dbReference>
<accession>A0ABP8DNR5</accession>
<dbReference type="Proteomes" id="UP001500620">
    <property type="component" value="Unassembled WGS sequence"/>
</dbReference>
<comment type="cofactor">
    <cofactor evidence="1">
        <name>thiamine diphosphate</name>
        <dbReference type="ChEBI" id="CHEBI:58937"/>
    </cofactor>
</comment>
<dbReference type="Gene3D" id="3.40.50.2000">
    <property type="entry name" value="Glycogen Phosphorylase B"/>
    <property type="match status" value="2"/>
</dbReference>
<organism evidence="5 6">
    <name type="scientific">Dactylosporangium darangshiense</name>
    <dbReference type="NCBI Taxonomy" id="579108"/>
    <lineage>
        <taxon>Bacteria</taxon>
        <taxon>Bacillati</taxon>
        <taxon>Actinomycetota</taxon>
        <taxon>Actinomycetes</taxon>
        <taxon>Micromonosporales</taxon>
        <taxon>Micromonosporaceae</taxon>
        <taxon>Dactylosporangium</taxon>
    </lineage>
</organism>
<keyword evidence="3" id="KW-0786">Thiamine pyrophosphate</keyword>
<evidence type="ECO:0000313" key="5">
    <source>
        <dbReference type="EMBL" id="GAA4260536.1"/>
    </source>
</evidence>
<keyword evidence="6" id="KW-1185">Reference proteome</keyword>
<dbReference type="Pfam" id="PF00676">
    <property type="entry name" value="E1_dh"/>
    <property type="match status" value="1"/>
</dbReference>
<dbReference type="RefSeq" id="WP_345137426.1">
    <property type="nucleotide sequence ID" value="NZ_BAABAT010000041.1"/>
</dbReference>
<feature type="domain" description="Dehydrogenase E1 component" evidence="4">
    <location>
        <begin position="442"/>
        <end position="687"/>
    </location>
</feature>
<dbReference type="CDD" id="cd02000">
    <property type="entry name" value="TPP_E1_PDC_ADC_BCADC"/>
    <property type="match status" value="1"/>
</dbReference>
<evidence type="ECO:0000259" key="4">
    <source>
        <dbReference type="Pfam" id="PF00676"/>
    </source>
</evidence>
<evidence type="ECO:0000313" key="6">
    <source>
        <dbReference type="Proteomes" id="UP001500620"/>
    </source>
</evidence>
<dbReference type="PANTHER" id="PTHR11516:SF2">
    <property type="entry name" value="PYRUVATE DEHYDROGENASE ALPHA SUBUNIT"/>
    <property type="match status" value="1"/>
</dbReference>
<dbReference type="InterPro" id="IPR001017">
    <property type="entry name" value="DH_E1"/>
</dbReference>
<dbReference type="Pfam" id="PF13692">
    <property type="entry name" value="Glyco_trans_1_4"/>
    <property type="match status" value="1"/>
</dbReference>
<keyword evidence="2" id="KW-0560">Oxidoreductase</keyword>
<gene>
    <name evidence="5" type="ORF">GCM10022255_089530</name>
</gene>
<evidence type="ECO:0000256" key="3">
    <source>
        <dbReference type="ARBA" id="ARBA00023052"/>
    </source>
</evidence>
<dbReference type="Gene3D" id="3.40.50.970">
    <property type="match status" value="1"/>
</dbReference>
<dbReference type="InterPro" id="IPR029061">
    <property type="entry name" value="THDP-binding"/>
</dbReference>
<evidence type="ECO:0000256" key="2">
    <source>
        <dbReference type="ARBA" id="ARBA00023002"/>
    </source>
</evidence>
<proteinExistence type="predicted"/>
<dbReference type="EMBL" id="BAABAT010000041">
    <property type="protein sequence ID" value="GAA4260536.1"/>
    <property type="molecule type" value="Genomic_DNA"/>
</dbReference>
<reference evidence="6" key="1">
    <citation type="journal article" date="2019" name="Int. J. Syst. Evol. Microbiol.">
        <title>The Global Catalogue of Microorganisms (GCM) 10K type strain sequencing project: providing services to taxonomists for standard genome sequencing and annotation.</title>
        <authorList>
            <consortium name="The Broad Institute Genomics Platform"/>
            <consortium name="The Broad Institute Genome Sequencing Center for Infectious Disease"/>
            <person name="Wu L."/>
            <person name="Ma J."/>
        </authorList>
    </citation>
    <scope>NUCLEOTIDE SEQUENCE [LARGE SCALE GENOMIC DNA]</scope>
    <source>
        <strain evidence="6">JCM 17441</strain>
    </source>
</reference>
<dbReference type="PANTHER" id="PTHR11516">
    <property type="entry name" value="PYRUVATE DEHYDROGENASE E1 COMPONENT, ALPHA SUBUNIT BACTERIAL AND ORGANELLAR"/>
    <property type="match status" value="1"/>
</dbReference>